<name>A0A9W6X899_9STRA</name>
<reference evidence="1" key="1">
    <citation type="submission" date="2023-04" db="EMBL/GenBank/DDBJ databases">
        <title>Phytophthora fragariaefolia NBRC 109709.</title>
        <authorList>
            <person name="Ichikawa N."/>
            <person name="Sato H."/>
            <person name="Tonouchi N."/>
        </authorList>
    </citation>
    <scope>NUCLEOTIDE SEQUENCE</scope>
    <source>
        <strain evidence="1">NBRC 109709</strain>
    </source>
</reference>
<dbReference type="Proteomes" id="UP001165121">
    <property type="component" value="Unassembled WGS sequence"/>
</dbReference>
<comment type="caution">
    <text evidence="1">The sequence shown here is derived from an EMBL/GenBank/DDBJ whole genome shotgun (WGS) entry which is preliminary data.</text>
</comment>
<sequence length="215" mass="23797">MTSASANTGTLVGFIDDKTHKIFSWIDMLLSCNLPFSFCESEASSNYVKIGSLSTDSVVKYMRLLVREVETVIANILPKSFGTIFDGWTFRSEHYVAVFASFRHDGKTHNILIAMAPIIDDEVDDHTASSHVKFLDTILSYYGHNKASIVYIIGDNCSVNCAVADQLKVPMVGCASHRLNLAVTLRLADDDDLLEKVQKLMCKLKNSLLAAAKLR</sequence>
<organism evidence="1 2">
    <name type="scientific">Phytophthora fragariaefolia</name>
    <dbReference type="NCBI Taxonomy" id="1490495"/>
    <lineage>
        <taxon>Eukaryota</taxon>
        <taxon>Sar</taxon>
        <taxon>Stramenopiles</taxon>
        <taxon>Oomycota</taxon>
        <taxon>Peronosporomycetes</taxon>
        <taxon>Peronosporales</taxon>
        <taxon>Peronosporaceae</taxon>
        <taxon>Phytophthora</taxon>
    </lineage>
</organism>
<dbReference type="EMBL" id="BSXT01000740">
    <property type="protein sequence ID" value="GMF33445.1"/>
    <property type="molecule type" value="Genomic_DNA"/>
</dbReference>
<keyword evidence="2" id="KW-1185">Reference proteome</keyword>
<dbReference type="SUPFAM" id="SSF53098">
    <property type="entry name" value="Ribonuclease H-like"/>
    <property type="match status" value="1"/>
</dbReference>
<dbReference type="PANTHER" id="PTHR40866">
    <property type="entry name" value="BED-TYPE DOMAIN-CONTAINING PROTEIN"/>
    <property type="match status" value="1"/>
</dbReference>
<dbReference type="PANTHER" id="PTHR40866:SF1">
    <property type="entry name" value="BED-TYPE DOMAIN-CONTAINING PROTEIN"/>
    <property type="match status" value="1"/>
</dbReference>
<evidence type="ECO:0000313" key="1">
    <source>
        <dbReference type="EMBL" id="GMF33445.1"/>
    </source>
</evidence>
<proteinExistence type="predicted"/>
<protein>
    <submittedName>
        <fullName evidence="1">Unnamed protein product</fullName>
    </submittedName>
</protein>
<dbReference type="OrthoDB" id="104687at2759"/>
<accession>A0A9W6X899</accession>
<dbReference type="InterPro" id="IPR012337">
    <property type="entry name" value="RNaseH-like_sf"/>
</dbReference>
<evidence type="ECO:0000313" key="2">
    <source>
        <dbReference type="Proteomes" id="UP001165121"/>
    </source>
</evidence>
<dbReference type="AlphaFoldDB" id="A0A9W6X899"/>
<gene>
    <name evidence="1" type="ORF">Pfra01_000830100</name>
</gene>